<dbReference type="RefSeq" id="XP_007515123.1">
    <property type="nucleotide sequence ID" value="XM_007515061.1"/>
</dbReference>
<evidence type="ECO:0000259" key="3">
    <source>
        <dbReference type="PROSITE" id="PS50255"/>
    </source>
</evidence>
<reference evidence="4 5" key="1">
    <citation type="submission" date="2011-10" db="EMBL/GenBank/DDBJ databases">
        <authorList>
            <person name="Genoscope - CEA"/>
        </authorList>
    </citation>
    <scope>NUCLEOTIDE SEQUENCE [LARGE SCALE GENOMIC DNA]</scope>
    <source>
        <strain evidence="4 5">RCC 1105</strain>
    </source>
</reference>
<dbReference type="AlphaFoldDB" id="K8E8P1"/>
<keyword evidence="1" id="KW-0560">Oxidoreductase</keyword>
<evidence type="ECO:0000256" key="1">
    <source>
        <dbReference type="ARBA" id="ARBA00023002"/>
    </source>
</evidence>
<dbReference type="EMBL" id="FO082278">
    <property type="protein sequence ID" value="CCO14002.1"/>
    <property type="molecule type" value="Genomic_DNA"/>
</dbReference>
<dbReference type="InterPro" id="IPR005804">
    <property type="entry name" value="FA_desaturase_dom"/>
</dbReference>
<feature type="domain" description="Cytochrome b5 heme-binding" evidence="3">
    <location>
        <begin position="53"/>
        <end position="112"/>
    </location>
</feature>
<dbReference type="InterPro" id="IPR001199">
    <property type="entry name" value="Cyt_B5-like_heme/steroid-bd"/>
</dbReference>
<evidence type="ECO:0000256" key="2">
    <source>
        <dbReference type="SAM" id="Phobius"/>
    </source>
</evidence>
<dbReference type="InterPro" id="IPR036400">
    <property type="entry name" value="Cyt_B5-like_heme/steroid_sf"/>
</dbReference>
<dbReference type="STRING" id="41875.K8E8P1"/>
<feature type="transmembrane region" description="Helical" evidence="2">
    <location>
        <begin position="347"/>
        <end position="367"/>
    </location>
</feature>
<dbReference type="GO" id="GO:0016717">
    <property type="term" value="F:oxidoreductase activity, acting on paired donors, with oxidation of a pair of donors resulting in the reduction of molecular oxygen to two molecules of water"/>
    <property type="evidence" value="ECO:0007669"/>
    <property type="project" value="TreeGrafter"/>
</dbReference>
<dbReference type="Pfam" id="PF00487">
    <property type="entry name" value="FA_desaturase"/>
    <property type="match status" value="1"/>
</dbReference>
<sequence>MGKGANSSSKVGGKVIDVVRKNAPSMVVDAAPEEKEGDGEKMIDNNIIPGRKYTQIRGKTYDITEFAKRHPGGSQLLMLAHGRDATILFESHHLRSEIVEKVLKTLPTVNVEESWCPDETFPKPLDSSLYKKIQKRVREEVVEPRARKSGRKARGAGGVKFDAFCVILCYAVALYMFNMNPTVLTGMFLGFSAYWSGTGLQHTANHGGLTQSGFVNAIWGWFGCDVILGKSSIEWRYHHMVSHHSYCNEATRDQDVYTSFPLMRLDESLEWKWFHKYQAFYSVFAWPFLYLAAQTGDFVNVVITKSSPGVEYLGLMKHELALFYLGRALHYGVKFALPMYNFGIKACILPLVAYSTFGSFILCWFFIVSHNLDGLTPAALPKRAQNDWAEWQIRTSASWGESFWSFLSGGLNLQIEHHLFPGMAHNLYPKLVPIVKEECEKAGVPYHGHPGIFGLFPITVKMFKFLHKMGQKPIATRRSSRASSAKKAL</sequence>
<keyword evidence="2" id="KW-0472">Membrane</keyword>
<dbReference type="eggNOG" id="KOG4232">
    <property type="taxonomic scope" value="Eukaryota"/>
</dbReference>
<keyword evidence="5" id="KW-1185">Reference proteome</keyword>
<evidence type="ECO:0000313" key="5">
    <source>
        <dbReference type="Proteomes" id="UP000198341"/>
    </source>
</evidence>
<dbReference type="PANTHER" id="PTHR19353">
    <property type="entry name" value="FATTY ACID DESATURASE 2"/>
    <property type="match status" value="1"/>
</dbReference>
<dbReference type="GO" id="GO:0016020">
    <property type="term" value="C:membrane"/>
    <property type="evidence" value="ECO:0007669"/>
    <property type="project" value="TreeGrafter"/>
</dbReference>
<dbReference type="Gene3D" id="3.10.120.10">
    <property type="entry name" value="Cytochrome b5-like heme/steroid binding domain"/>
    <property type="match status" value="1"/>
</dbReference>
<dbReference type="Proteomes" id="UP000198341">
    <property type="component" value="Chromosome 1"/>
</dbReference>
<dbReference type="SMART" id="SM01117">
    <property type="entry name" value="Cyt-b5"/>
    <property type="match status" value="1"/>
</dbReference>
<dbReference type="InterPro" id="IPR012171">
    <property type="entry name" value="Fatty_acid_desaturase"/>
</dbReference>
<evidence type="ECO:0000313" key="4">
    <source>
        <dbReference type="EMBL" id="CCO14002.1"/>
    </source>
</evidence>
<keyword evidence="2" id="KW-1133">Transmembrane helix</keyword>
<name>K8E8P1_9CHLO</name>
<protein>
    <recommendedName>
        <fullName evidence="3">Cytochrome b5 heme-binding domain-containing protein</fullName>
    </recommendedName>
</protein>
<dbReference type="SUPFAM" id="SSF55856">
    <property type="entry name" value="Cytochrome b5-like heme/steroid binding domain"/>
    <property type="match status" value="1"/>
</dbReference>
<dbReference type="OrthoDB" id="260091at2759"/>
<dbReference type="PIRSF" id="PIRSF015921">
    <property type="entry name" value="FA_sphinglp_des"/>
    <property type="match status" value="1"/>
</dbReference>
<dbReference type="GeneID" id="19017807"/>
<dbReference type="PANTHER" id="PTHR19353:SF19">
    <property type="entry name" value="DELTA(5) FATTY ACID DESATURASE C-RELATED"/>
    <property type="match status" value="1"/>
</dbReference>
<dbReference type="PROSITE" id="PS50255">
    <property type="entry name" value="CYTOCHROME_B5_2"/>
    <property type="match status" value="1"/>
</dbReference>
<proteinExistence type="predicted"/>
<organism evidence="4 5">
    <name type="scientific">Bathycoccus prasinos</name>
    <dbReference type="NCBI Taxonomy" id="41875"/>
    <lineage>
        <taxon>Eukaryota</taxon>
        <taxon>Viridiplantae</taxon>
        <taxon>Chlorophyta</taxon>
        <taxon>Mamiellophyceae</taxon>
        <taxon>Mamiellales</taxon>
        <taxon>Bathycoccaceae</taxon>
        <taxon>Bathycoccus</taxon>
    </lineage>
</organism>
<accession>K8E8P1</accession>
<dbReference type="GO" id="GO:0006636">
    <property type="term" value="P:unsaturated fatty acid biosynthetic process"/>
    <property type="evidence" value="ECO:0007669"/>
    <property type="project" value="UniProtKB-ARBA"/>
</dbReference>
<keyword evidence="2" id="KW-0812">Transmembrane</keyword>
<feature type="transmembrane region" description="Helical" evidence="2">
    <location>
        <begin position="157"/>
        <end position="177"/>
    </location>
</feature>
<dbReference type="GO" id="GO:0042759">
    <property type="term" value="P:long-chain fatty acid biosynthetic process"/>
    <property type="evidence" value="ECO:0007669"/>
    <property type="project" value="UniProtKB-ARBA"/>
</dbReference>
<dbReference type="KEGG" id="bpg:Bathy01g00710"/>
<dbReference type="CDD" id="cd03506">
    <property type="entry name" value="Delta6-FADS-like"/>
    <property type="match status" value="1"/>
</dbReference>
<gene>
    <name evidence="4" type="ORF">Bathy01g00710</name>
</gene>
<dbReference type="Pfam" id="PF00173">
    <property type="entry name" value="Cyt-b5"/>
    <property type="match status" value="1"/>
</dbReference>